<feature type="coiled-coil region" evidence="1">
    <location>
        <begin position="874"/>
        <end position="1040"/>
    </location>
</feature>
<feature type="coiled-coil region" evidence="1">
    <location>
        <begin position="470"/>
        <end position="514"/>
    </location>
</feature>
<dbReference type="GO" id="GO:0006302">
    <property type="term" value="P:double-strand break repair"/>
    <property type="evidence" value="ECO:0007669"/>
    <property type="project" value="InterPro"/>
</dbReference>
<evidence type="ECO:0000256" key="1">
    <source>
        <dbReference type="SAM" id="Coils"/>
    </source>
</evidence>
<dbReference type="AlphaFoldDB" id="A0A240E5A5"/>
<dbReference type="Pfam" id="PF13476">
    <property type="entry name" value="AAA_23"/>
    <property type="match status" value="1"/>
</dbReference>
<protein>
    <submittedName>
        <fullName evidence="3">Exonuclease SbcC</fullName>
    </submittedName>
</protein>
<dbReference type="Pfam" id="PF13558">
    <property type="entry name" value="SbcC_Walker_B"/>
    <property type="match status" value="1"/>
</dbReference>
<feature type="coiled-coil region" evidence="1">
    <location>
        <begin position="231"/>
        <end position="258"/>
    </location>
</feature>
<proteinExistence type="predicted"/>
<keyword evidence="4" id="KW-1185">Reference proteome</keyword>
<feature type="coiled-coil region" evidence="1">
    <location>
        <begin position="385"/>
        <end position="419"/>
    </location>
</feature>
<feature type="domain" description="Rad50/SbcC-type AAA" evidence="2">
    <location>
        <begin position="5"/>
        <end position="256"/>
    </location>
</feature>
<gene>
    <name evidence="3" type="ORF">SAMN05421731_101755</name>
</gene>
<dbReference type="PANTHER" id="PTHR32114:SF2">
    <property type="entry name" value="ABC TRANSPORTER ABCH.3"/>
    <property type="match status" value="1"/>
</dbReference>
<dbReference type="RefSeq" id="WP_097077965.1">
    <property type="nucleotide sequence ID" value="NZ_BAABHT010000020.1"/>
</dbReference>
<dbReference type="OrthoDB" id="9795626at2"/>
<keyword evidence="3" id="KW-0540">Nuclease</keyword>
<dbReference type="GO" id="GO:0016887">
    <property type="term" value="F:ATP hydrolysis activity"/>
    <property type="evidence" value="ECO:0007669"/>
    <property type="project" value="InterPro"/>
</dbReference>
<keyword evidence="1" id="KW-0175">Coiled coil</keyword>
<keyword evidence="3" id="KW-0378">Hydrolase</keyword>
<keyword evidence="3" id="KW-0269">Exonuclease</keyword>
<dbReference type="EMBL" id="OANT01000001">
    <property type="protein sequence ID" value="SNX43711.1"/>
    <property type="molecule type" value="Genomic_DNA"/>
</dbReference>
<dbReference type="SUPFAM" id="SSF52540">
    <property type="entry name" value="P-loop containing nucleoside triphosphate hydrolases"/>
    <property type="match status" value="2"/>
</dbReference>
<dbReference type="Gene3D" id="3.40.50.300">
    <property type="entry name" value="P-loop containing nucleotide triphosphate hydrolases"/>
    <property type="match status" value="2"/>
</dbReference>
<dbReference type="PANTHER" id="PTHR32114">
    <property type="entry name" value="ABC TRANSPORTER ABCH.3"/>
    <property type="match status" value="1"/>
</dbReference>
<evidence type="ECO:0000313" key="3">
    <source>
        <dbReference type="EMBL" id="SNX43711.1"/>
    </source>
</evidence>
<feature type="coiled-coil region" evidence="1">
    <location>
        <begin position="549"/>
        <end position="583"/>
    </location>
</feature>
<reference evidence="4" key="1">
    <citation type="submission" date="2016-09" db="EMBL/GenBank/DDBJ databases">
        <authorList>
            <person name="Varghese N."/>
            <person name="Submissions S."/>
        </authorList>
    </citation>
    <scope>NUCLEOTIDE SEQUENCE [LARGE SCALE GENOMIC DNA]</scope>
    <source>
        <strain evidence="4">ANC 4466</strain>
    </source>
</reference>
<sequence length="1207" mass="139499">MKILRLQLCNLASLSGEQEINFEAEPLAHAGLIAITGKTGAGKSTLLDAMCLALFDQIPRLNGAVGTLLDASGQGISVKDSKHILRRGATQGFAEVEFLALDQKRYIARWEIRRARNKLDGNLKLDRAIRCVEDGRVLTQKLSECTPTVQKLIGLSFEQFTRAVLLAQSEVGAFLKAKDQDRADLLEYLTNSNIFSLVSQLSFQKTKQFKDELDNLKKVLGHIELLSSEQIHALEQEKTDYTTQIQQKQLEQKQLEQAEHWFKRHNELHSKIAEKQTQLQYCQNQQSQINVEKELLKYLEEFAEIRATLLELDKAIQQKTHFTQKLQQSQQHFQQIKLQYDTTQQQHQYSEQQLKLHKQKVISLQSALQQALDYDAERLRIGKNYKEKKQDVEDNQRQLALQQQQLENISGQLQQVQQLQQHTLQQLQNSEDIAAFAEEPKAGLEKIDLFLRQYQQLQQLTAHSQDQFKLQDFAAKQQALNVQIHQHEQQFGTLDQIEQAAANQQTQWQNLQQQQHAANAFARSLNNCLELSKQSHTLDLQIKTLHSAQTELTQQQQLAEQHYQQAEQQVQQVQHVLAEQRLLQAEHIENLRASLQPNQPCMVCGSLQHPFVEHAETLQQALSQIQSEQEQQAIDSRNHALQQFQQTKQQVIECQSHLKHQQQRNGELSTQLQHATEQLHADFTATGFQLDLQQTFEVLQQQFSQANHQLKLQLEQQQQQVEHWQQTLRTAKVLQQQKQQQQQIAEQIERYQQAAQAIFTQLNTSWQDRWQQQPEPTAQQLQQAIMQRVKQRHTAEQQGQKLDQLNSQLQPVRDKLNWLQDQAQSLQNQLAEISRQGQANTDLLMAHLAQHSDQNSEQPFKSGKEWQENLFTHTQTLEQRCEQSKQQFMQVEERYQQQQTQLAQLKSQLEIWQKQLDECESTKTQWLTQHPHFNQTLQQHCLKQTAQDIQACRQRIQQFERELTEIQSTLELYQQELSTHTQTQPQIAVADVQQQMQQLDQMMQVLITQRDEINAKLMSNAERAREQQQYQQQITALQQQVNRWGKISELIGSKEGTKFQRIAQEHHLDILVEYANQQLEPLAPRYQLQRIPDSLGLAIIDHDMNAEVRPVLSLSGGETFLVSLALALAIANMASGSMKLESLFIDEGFGTLDPTSLHIVMDALDRLQSQGRKVVLISHVQEMHERIPVQIQVKAVGSGASQIEVVG</sequence>
<dbReference type="GO" id="GO:0004527">
    <property type="term" value="F:exonuclease activity"/>
    <property type="evidence" value="ECO:0007669"/>
    <property type="project" value="UniProtKB-KW"/>
</dbReference>
<name>A0A240E5A5_9GAMM</name>
<feature type="coiled-coil region" evidence="1">
    <location>
        <begin position="658"/>
        <end position="757"/>
    </location>
</feature>
<evidence type="ECO:0000313" key="4">
    <source>
        <dbReference type="Proteomes" id="UP000219042"/>
    </source>
</evidence>
<dbReference type="InterPro" id="IPR027417">
    <property type="entry name" value="P-loop_NTPase"/>
</dbReference>
<dbReference type="Proteomes" id="UP000219042">
    <property type="component" value="Unassembled WGS sequence"/>
</dbReference>
<accession>A0A240E5A5</accession>
<evidence type="ECO:0000259" key="2">
    <source>
        <dbReference type="Pfam" id="PF13476"/>
    </source>
</evidence>
<dbReference type="InterPro" id="IPR038729">
    <property type="entry name" value="Rad50/SbcC_AAA"/>
</dbReference>
<organism evidence="3 4">
    <name type="scientific">Acinetobacter puyangensis</name>
    <dbReference type="NCBI Taxonomy" id="1096779"/>
    <lineage>
        <taxon>Bacteria</taxon>
        <taxon>Pseudomonadati</taxon>
        <taxon>Pseudomonadota</taxon>
        <taxon>Gammaproteobacteria</taxon>
        <taxon>Moraxellales</taxon>
        <taxon>Moraxellaceae</taxon>
        <taxon>Acinetobacter</taxon>
    </lineage>
</organism>